<name>A0A1T0AVR1_9PAST</name>
<dbReference type="PROSITE" id="PS51257">
    <property type="entry name" value="PROKAR_LIPOPROTEIN"/>
    <property type="match status" value="1"/>
</dbReference>
<dbReference type="RefSeq" id="WP_078235573.1">
    <property type="nucleotide sequence ID" value="NZ_MUYA01000001.1"/>
</dbReference>
<gene>
    <name evidence="2" type="ORF">B0187_00080</name>
</gene>
<dbReference type="Gene3D" id="2.60.40.3230">
    <property type="match status" value="1"/>
</dbReference>
<dbReference type="Pfam" id="PF07233">
    <property type="entry name" value="DUF1425"/>
    <property type="match status" value="1"/>
</dbReference>
<dbReference type="AlphaFoldDB" id="A0A1T0AVR1"/>
<dbReference type="OrthoDB" id="5690781at2"/>
<feature type="signal peptide" evidence="1">
    <location>
        <begin position="1"/>
        <end position="19"/>
    </location>
</feature>
<feature type="chain" id="PRO_5010587244" description="DUF1425 domain-containing protein" evidence="1">
    <location>
        <begin position="20"/>
        <end position="122"/>
    </location>
</feature>
<keyword evidence="1" id="KW-0732">Signal</keyword>
<reference evidence="2 3" key="1">
    <citation type="submission" date="2017-02" db="EMBL/GenBank/DDBJ databases">
        <title>Draft genome sequence of Haemophilus paracuniculus CCUG 43573 type strain.</title>
        <authorList>
            <person name="Engstrom-Jakobsson H."/>
            <person name="Salva-Serra F."/>
            <person name="Thorell K."/>
            <person name="Gonzales-Siles L."/>
            <person name="Karlsson R."/>
            <person name="Boulund F."/>
            <person name="Engstrand L."/>
            <person name="Kristiansson E."/>
            <person name="Moore E."/>
        </authorList>
    </citation>
    <scope>NUCLEOTIDE SEQUENCE [LARGE SCALE GENOMIC DNA]</scope>
    <source>
        <strain evidence="2 3">CCUG 43573</strain>
    </source>
</reference>
<evidence type="ECO:0000313" key="2">
    <source>
        <dbReference type="EMBL" id="OOS00736.1"/>
    </source>
</evidence>
<comment type="caution">
    <text evidence="2">The sequence shown here is derived from an EMBL/GenBank/DDBJ whole genome shotgun (WGS) entry which is preliminary data.</text>
</comment>
<sequence length="122" mass="14018">MLKKLALSAIFSLFLTACGSNPNSYIKPQSKPIVNVEAQVNDLVKIEAEAEKLTLTNQTEQHLNLLYKLFWYDKNGVTQSFDPSDKQGWQNLWFLPKQALNMPLIKPTEESQNYRIYVRGGR</sequence>
<evidence type="ECO:0000256" key="1">
    <source>
        <dbReference type="SAM" id="SignalP"/>
    </source>
</evidence>
<dbReference type="CDD" id="cd09030">
    <property type="entry name" value="DUF1425"/>
    <property type="match status" value="1"/>
</dbReference>
<keyword evidence="3" id="KW-1185">Reference proteome</keyword>
<dbReference type="InterPro" id="IPR010824">
    <property type="entry name" value="DUF1425"/>
</dbReference>
<evidence type="ECO:0000313" key="3">
    <source>
        <dbReference type="Proteomes" id="UP000190867"/>
    </source>
</evidence>
<protein>
    <recommendedName>
        <fullName evidence="4">DUF1425 domain-containing protein</fullName>
    </recommendedName>
</protein>
<dbReference type="InterPro" id="IPR038483">
    <property type="entry name" value="YcfL-like_sf"/>
</dbReference>
<dbReference type="EMBL" id="MUYA01000001">
    <property type="protein sequence ID" value="OOS00736.1"/>
    <property type="molecule type" value="Genomic_DNA"/>
</dbReference>
<dbReference type="Proteomes" id="UP000190867">
    <property type="component" value="Unassembled WGS sequence"/>
</dbReference>
<proteinExistence type="predicted"/>
<evidence type="ECO:0008006" key="4">
    <source>
        <dbReference type="Google" id="ProtNLM"/>
    </source>
</evidence>
<accession>A0A1T0AVR1</accession>
<organism evidence="2 3">
    <name type="scientific">Haemophilus paracuniculus</name>
    <dbReference type="NCBI Taxonomy" id="734"/>
    <lineage>
        <taxon>Bacteria</taxon>
        <taxon>Pseudomonadati</taxon>
        <taxon>Pseudomonadota</taxon>
        <taxon>Gammaproteobacteria</taxon>
        <taxon>Pasteurellales</taxon>
        <taxon>Pasteurellaceae</taxon>
        <taxon>Haemophilus</taxon>
    </lineage>
</organism>